<dbReference type="Proteomes" id="UP000050277">
    <property type="component" value="Unassembled WGS sequence"/>
</dbReference>
<comment type="caution">
    <text evidence="1">The sequence shown here is derived from an EMBL/GenBank/DDBJ whole genome shotgun (WGS) entry which is preliminary data.</text>
</comment>
<evidence type="ECO:0000313" key="1">
    <source>
        <dbReference type="EMBL" id="KPL84911.1"/>
    </source>
</evidence>
<evidence type="ECO:0008006" key="3">
    <source>
        <dbReference type="Google" id="ProtNLM"/>
    </source>
</evidence>
<proteinExistence type="predicted"/>
<dbReference type="InterPro" id="IPR037079">
    <property type="entry name" value="AF2212/PG0164-like_sf"/>
</dbReference>
<organism evidence="1 2">
    <name type="scientific">Herpetosiphon geysericola</name>
    <dbReference type="NCBI Taxonomy" id="70996"/>
    <lineage>
        <taxon>Bacteria</taxon>
        <taxon>Bacillati</taxon>
        <taxon>Chloroflexota</taxon>
        <taxon>Chloroflexia</taxon>
        <taxon>Herpetosiphonales</taxon>
        <taxon>Herpetosiphonaceae</taxon>
        <taxon>Herpetosiphon</taxon>
    </lineage>
</organism>
<evidence type="ECO:0000313" key="2">
    <source>
        <dbReference type="Proteomes" id="UP000050277"/>
    </source>
</evidence>
<dbReference type="Gene3D" id="2.40.30.100">
    <property type="entry name" value="AF2212/PG0164-like"/>
    <property type="match status" value="1"/>
</dbReference>
<dbReference type="InterPro" id="IPR015018">
    <property type="entry name" value="DUF1905"/>
</dbReference>
<name>A0A0P6YIK9_9CHLR</name>
<dbReference type="RefSeq" id="WP_054535985.1">
    <property type="nucleotide sequence ID" value="NZ_LGKP01000026.1"/>
</dbReference>
<protein>
    <recommendedName>
        <fullName evidence="3">DUF1905 domain-containing protein</fullName>
    </recommendedName>
</protein>
<sequence>MIIEITGPIWFWKGPAPWYFVTVPAEESSTIKAIAGLVTYGWGVIPAQVQIGKTRWSTSLIPKDGLYLVPIKKTIRLAEQLNEGDEVTLQLEIGE</sequence>
<dbReference type="SUPFAM" id="SSF141694">
    <property type="entry name" value="AF2212/PG0164-like"/>
    <property type="match status" value="1"/>
</dbReference>
<keyword evidence="2" id="KW-1185">Reference proteome</keyword>
<reference evidence="1 2" key="1">
    <citation type="submission" date="2015-07" db="EMBL/GenBank/DDBJ databases">
        <title>Whole genome sequence of Herpetosiphon geysericola DSM 7119.</title>
        <authorList>
            <person name="Hemp J."/>
            <person name="Ward L.M."/>
            <person name="Pace L.A."/>
            <person name="Fischer W.W."/>
        </authorList>
    </citation>
    <scope>NUCLEOTIDE SEQUENCE [LARGE SCALE GENOMIC DNA]</scope>
    <source>
        <strain evidence="1 2">DSM 7119</strain>
    </source>
</reference>
<dbReference type="AlphaFoldDB" id="A0A0P6YIK9"/>
<dbReference type="STRING" id="70996.SE18_18700"/>
<dbReference type="Pfam" id="PF08922">
    <property type="entry name" value="DUF1905"/>
    <property type="match status" value="1"/>
</dbReference>
<gene>
    <name evidence="1" type="ORF">SE18_18700</name>
</gene>
<dbReference type="EMBL" id="LGKP01000026">
    <property type="protein sequence ID" value="KPL84911.1"/>
    <property type="molecule type" value="Genomic_DNA"/>
</dbReference>
<dbReference type="OrthoDB" id="9808666at2"/>
<accession>A0A0P6YIK9</accession>
<dbReference type="PATRIC" id="fig|70996.4.peg.3008"/>